<dbReference type="InterPro" id="IPR016164">
    <property type="entry name" value="FAD-linked_Oxase-like_C"/>
</dbReference>
<dbReference type="SUPFAM" id="SSF56176">
    <property type="entry name" value="FAD-binding/transporter-associated domain-like"/>
    <property type="match status" value="1"/>
</dbReference>
<protein>
    <submittedName>
        <fullName evidence="6">FAD-binding oxidoreductase</fullName>
    </submittedName>
</protein>
<accession>A0ABW1R5Z2</accession>
<proteinExistence type="predicted"/>
<dbReference type="InterPro" id="IPR006094">
    <property type="entry name" value="Oxid_FAD_bind_N"/>
</dbReference>
<dbReference type="Pfam" id="PF02913">
    <property type="entry name" value="FAD-oxidase_C"/>
    <property type="match status" value="1"/>
</dbReference>
<evidence type="ECO:0000256" key="2">
    <source>
        <dbReference type="ARBA" id="ARBA00022630"/>
    </source>
</evidence>
<dbReference type="EMBL" id="JBHSSD010000042">
    <property type="protein sequence ID" value="MFC6165030.1"/>
    <property type="molecule type" value="Genomic_DNA"/>
</dbReference>
<dbReference type="Pfam" id="PF01565">
    <property type="entry name" value="FAD_binding_4"/>
    <property type="match status" value="1"/>
</dbReference>
<keyword evidence="3" id="KW-0274">FAD</keyword>
<keyword evidence="4" id="KW-0560">Oxidoreductase</keyword>
<sequence>MTVTTTTDYQTIYQQLEKSFDNQSLLFGDQINPDFGHDEMESFQHLPDIVVRPKTTQEVALVMKLANQHQIPVTARGTGTGLVGGCVPMEGGILIDLSAMNQILELDADNLTLTTEAGAMLKDVATYASDQGFLYAPDPGEKTASIGGNIATNAGGMRAVKYGVTRESVRALTVVTPQGDILKLGGKIVKTSSGLDLKDLFIGSEGILGIITEATLRIRPLPKANTSLMVPFDDFKAALGTVPKILQSGIQPTAVEFFEADSVKCWENFASQEFPQSGAAAYLLLTFDEQSDEIIESDYEAIAELCLDNGASDAYVLDTDELKKAVWSARDTFLEAIKASTPDMDEADAVVPRSATAEFVQYTHDLAKKEQIRIPGFGHVGDGNLHLYICQDDYDDTTWKAKLSTVFNALYAKASALDGKVSGEHGIGYAKRNYLKNTTLDADLVAMRAVKTALDPNHILNPDKVI</sequence>
<organism evidence="6 7">
    <name type="scientific">Lactiplantibacillus dongliensis</name>
    <dbReference type="NCBI Taxonomy" id="2559919"/>
    <lineage>
        <taxon>Bacteria</taxon>
        <taxon>Bacillati</taxon>
        <taxon>Bacillota</taxon>
        <taxon>Bacilli</taxon>
        <taxon>Lactobacillales</taxon>
        <taxon>Lactobacillaceae</taxon>
        <taxon>Lactiplantibacillus</taxon>
    </lineage>
</organism>
<dbReference type="InterPro" id="IPR016171">
    <property type="entry name" value="Vanillyl_alc_oxidase_C-sub2"/>
</dbReference>
<keyword evidence="7" id="KW-1185">Reference proteome</keyword>
<evidence type="ECO:0000256" key="1">
    <source>
        <dbReference type="ARBA" id="ARBA00001974"/>
    </source>
</evidence>
<dbReference type="Gene3D" id="3.30.465.10">
    <property type="match status" value="1"/>
</dbReference>
<dbReference type="InterPro" id="IPR016169">
    <property type="entry name" value="FAD-bd_PCMH_sub2"/>
</dbReference>
<evidence type="ECO:0000256" key="4">
    <source>
        <dbReference type="ARBA" id="ARBA00023002"/>
    </source>
</evidence>
<keyword evidence="2" id="KW-0285">Flavoprotein</keyword>
<dbReference type="Gene3D" id="3.30.70.2740">
    <property type="match status" value="1"/>
</dbReference>
<gene>
    <name evidence="6" type="ORF">ACFP3T_10145</name>
</gene>
<dbReference type="InterPro" id="IPR016166">
    <property type="entry name" value="FAD-bd_PCMH"/>
</dbReference>
<comment type="cofactor">
    <cofactor evidence="1">
        <name>FAD</name>
        <dbReference type="ChEBI" id="CHEBI:57692"/>
    </cofactor>
</comment>
<dbReference type="Gene3D" id="1.10.45.10">
    <property type="entry name" value="Vanillyl-alcohol Oxidase, Chain A, domain 4"/>
    <property type="match status" value="1"/>
</dbReference>
<dbReference type="PANTHER" id="PTHR42934:SF2">
    <property type="entry name" value="GLYCOLATE OXIDASE SUBUNIT GLCD"/>
    <property type="match status" value="1"/>
</dbReference>
<dbReference type="SUPFAM" id="SSF55103">
    <property type="entry name" value="FAD-linked oxidases, C-terminal domain"/>
    <property type="match status" value="1"/>
</dbReference>
<evidence type="ECO:0000256" key="3">
    <source>
        <dbReference type="ARBA" id="ARBA00022827"/>
    </source>
</evidence>
<dbReference type="InterPro" id="IPR036318">
    <property type="entry name" value="FAD-bd_PCMH-like_sf"/>
</dbReference>
<name>A0ABW1R5Z2_9LACO</name>
<feature type="domain" description="FAD-binding PCMH-type" evidence="5">
    <location>
        <begin position="43"/>
        <end position="221"/>
    </location>
</feature>
<dbReference type="PANTHER" id="PTHR42934">
    <property type="entry name" value="GLYCOLATE OXIDASE SUBUNIT GLCD"/>
    <property type="match status" value="1"/>
</dbReference>
<evidence type="ECO:0000313" key="6">
    <source>
        <dbReference type="EMBL" id="MFC6165030.1"/>
    </source>
</evidence>
<reference evidence="7" key="1">
    <citation type="journal article" date="2019" name="Int. J. Syst. Evol. Microbiol.">
        <title>The Global Catalogue of Microorganisms (GCM) 10K type strain sequencing project: providing services to taxonomists for standard genome sequencing and annotation.</title>
        <authorList>
            <consortium name="The Broad Institute Genomics Platform"/>
            <consortium name="The Broad Institute Genome Sequencing Center for Infectious Disease"/>
            <person name="Wu L."/>
            <person name="Ma J."/>
        </authorList>
    </citation>
    <scope>NUCLEOTIDE SEQUENCE [LARGE SCALE GENOMIC DNA]</scope>
    <source>
        <strain evidence="7">CCM 8932</strain>
    </source>
</reference>
<dbReference type="InterPro" id="IPR004113">
    <property type="entry name" value="FAD-bd_oxidored_4_C"/>
</dbReference>
<evidence type="ECO:0000313" key="7">
    <source>
        <dbReference type="Proteomes" id="UP001596253"/>
    </source>
</evidence>
<dbReference type="RefSeq" id="WP_137639166.1">
    <property type="nucleotide sequence ID" value="NZ_BJDK01000003.1"/>
</dbReference>
<dbReference type="InterPro" id="IPR051914">
    <property type="entry name" value="FAD-linked_OxidoTrans_Type4"/>
</dbReference>
<evidence type="ECO:0000259" key="5">
    <source>
        <dbReference type="PROSITE" id="PS51387"/>
    </source>
</evidence>
<dbReference type="Proteomes" id="UP001596253">
    <property type="component" value="Unassembled WGS sequence"/>
</dbReference>
<dbReference type="PROSITE" id="PS51387">
    <property type="entry name" value="FAD_PCMH"/>
    <property type="match status" value="1"/>
</dbReference>
<comment type="caution">
    <text evidence="6">The sequence shown here is derived from an EMBL/GenBank/DDBJ whole genome shotgun (WGS) entry which is preliminary data.</text>
</comment>